<dbReference type="AlphaFoldDB" id="A0AAN7UWR1"/>
<evidence type="ECO:0000256" key="1">
    <source>
        <dbReference type="SAM" id="MobiDB-lite"/>
    </source>
</evidence>
<sequence length="213" mass="24015">MATNNHSANGRRTRSVTAGRLVFFSFAGKAITCCSCSISHHRLFSFSAYTLLLQDNPILERIITDPSPTDITSKIENPNPPHYCQVDRCEFTSGTARGILEHQKNKHLGKVCYWRFQNGGFCGHHTQTHEELYQHFNSVHLATTGRQGPPFQCQWPGGPAITIPNGPSLPEESQCTQMLQKKSSAERHAREHQYKIWRKVEESAAAHQEGEDE</sequence>
<dbReference type="Proteomes" id="UP001305414">
    <property type="component" value="Unassembled WGS sequence"/>
</dbReference>
<protein>
    <submittedName>
        <fullName evidence="2">Uncharacterized protein</fullName>
    </submittedName>
</protein>
<dbReference type="EMBL" id="JAWHQM010000034">
    <property type="protein sequence ID" value="KAK5633671.1"/>
    <property type="molecule type" value="Genomic_DNA"/>
</dbReference>
<name>A0AAN7UWR1_9PEZI</name>
<feature type="compositionally biased region" description="Polar residues" evidence="1">
    <location>
        <begin position="171"/>
        <end position="182"/>
    </location>
</feature>
<evidence type="ECO:0000313" key="2">
    <source>
        <dbReference type="EMBL" id="KAK5633671.1"/>
    </source>
</evidence>
<proteinExistence type="predicted"/>
<evidence type="ECO:0000313" key="3">
    <source>
        <dbReference type="Proteomes" id="UP001305414"/>
    </source>
</evidence>
<accession>A0AAN7UWR1</accession>
<reference evidence="2 3" key="1">
    <citation type="submission" date="2023-10" db="EMBL/GenBank/DDBJ databases">
        <title>Draft genome sequence of Xylaria bambusicola isolate GMP-LS, the root and basal stem rot pathogen of sugarcane in Indonesia.</title>
        <authorList>
            <person name="Selvaraj P."/>
            <person name="Muralishankar V."/>
            <person name="Muruganantham S."/>
            <person name="Sp S."/>
            <person name="Haryani S."/>
            <person name="Lau K.J.X."/>
            <person name="Naqvi N.I."/>
        </authorList>
    </citation>
    <scope>NUCLEOTIDE SEQUENCE [LARGE SCALE GENOMIC DNA]</scope>
    <source>
        <strain evidence="2">GMP-LS</strain>
    </source>
</reference>
<feature type="region of interest" description="Disordered" evidence="1">
    <location>
        <begin position="165"/>
        <end position="191"/>
    </location>
</feature>
<gene>
    <name evidence="2" type="ORF">RRF57_009385</name>
</gene>
<organism evidence="2 3">
    <name type="scientific">Xylaria bambusicola</name>
    <dbReference type="NCBI Taxonomy" id="326684"/>
    <lineage>
        <taxon>Eukaryota</taxon>
        <taxon>Fungi</taxon>
        <taxon>Dikarya</taxon>
        <taxon>Ascomycota</taxon>
        <taxon>Pezizomycotina</taxon>
        <taxon>Sordariomycetes</taxon>
        <taxon>Xylariomycetidae</taxon>
        <taxon>Xylariales</taxon>
        <taxon>Xylariaceae</taxon>
        <taxon>Xylaria</taxon>
    </lineage>
</organism>
<keyword evidence="3" id="KW-1185">Reference proteome</keyword>
<comment type="caution">
    <text evidence="2">The sequence shown here is derived from an EMBL/GenBank/DDBJ whole genome shotgun (WGS) entry which is preliminary data.</text>
</comment>